<sequence>MATRTKSATSKSSGTTSRGRSSTKTKTAPRATAERESNTSGGRGSSERSAFSFGNGNSSTGALVGAALAGAAIGFAANYGRKLLMQGMEAMAGDWDVILANEHEMTLAIFDKMLATDETQTFKRKMLLMKLTHALDKHAHQEEMVVYPALREAGIRVEADQLEHEHGEVKTFLYELQQMGGESPNWIERVREFRDLVSRHAHMEEEEVFPSFKRVLTEEQDAKITSLVNRDGFWQA</sequence>
<reference evidence="4 5" key="1">
    <citation type="submission" date="2020-03" db="EMBL/GenBank/DDBJ databases">
        <title>Sphingomonas sp. nov., isolated from fish.</title>
        <authorList>
            <person name="Hyun D.-W."/>
            <person name="Bae J.-W."/>
        </authorList>
    </citation>
    <scope>NUCLEOTIDE SEQUENCE [LARGE SCALE GENOMIC DNA]</scope>
    <source>
        <strain evidence="4 5">HDW15C</strain>
    </source>
</reference>
<evidence type="ECO:0000313" key="4">
    <source>
        <dbReference type="EMBL" id="QIL02539.1"/>
    </source>
</evidence>
<evidence type="ECO:0000259" key="3">
    <source>
        <dbReference type="Pfam" id="PF01814"/>
    </source>
</evidence>
<gene>
    <name evidence="4" type="ORF">G7078_06875</name>
</gene>
<accession>A0A6G7ZNP5</accession>
<dbReference type="AlphaFoldDB" id="A0A6G7ZNP5"/>
<feature type="transmembrane region" description="Helical" evidence="2">
    <location>
        <begin position="61"/>
        <end position="79"/>
    </location>
</feature>
<keyword evidence="5" id="KW-1185">Reference proteome</keyword>
<organism evidence="4 5">
    <name type="scientific">Sphingomonas sinipercae</name>
    <dbReference type="NCBI Taxonomy" id="2714944"/>
    <lineage>
        <taxon>Bacteria</taxon>
        <taxon>Pseudomonadati</taxon>
        <taxon>Pseudomonadota</taxon>
        <taxon>Alphaproteobacteria</taxon>
        <taxon>Sphingomonadales</taxon>
        <taxon>Sphingomonadaceae</taxon>
        <taxon>Sphingomonas</taxon>
    </lineage>
</organism>
<proteinExistence type="predicted"/>
<keyword evidence="2" id="KW-0472">Membrane</keyword>
<dbReference type="Pfam" id="PF01814">
    <property type="entry name" value="Hemerythrin"/>
    <property type="match status" value="1"/>
</dbReference>
<keyword evidence="2" id="KW-1133">Transmembrane helix</keyword>
<evidence type="ECO:0000256" key="1">
    <source>
        <dbReference type="SAM" id="MobiDB-lite"/>
    </source>
</evidence>
<feature type="region of interest" description="Disordered" evidence="1">
    <location>
        <begin position="1"/>
        <end position="53"/>
    </location>
</feature>
<dbReference type="RefSeq" id="WP_166094370.1">
    <property type="nucleotide sequence ID" value="NZ_CP049871.1"/>
</dbReference>
<protein>
    <submittedName>
        <fullName evidence="4">Hemerythrin domain-containing protein</fullName>
    </submittedName>
</protein>
<name>A0A6G7ZNP5_9SPHN</name>
<dbReference type="PANTHER" id="PTHR35585">
    <property type="entry name" value="HHE DOMAIN PROTEIN (AFU_ORTHOLOGUE AFUA_4G00730)"/>
    <property type="match status" value="1"/>
</dbReference>
<dbReference type="KEGG" id="ssin:G7078_06875"/>
<feature type="domain" description="Hemerythrin-like" evidence="3">
    <location>
        <begin position="98"/>
        <end position="210"/>
    </location>
</feature>
<evidence type="ECO:0000313" key="5">
    <source>
        <dbReference type="Proteomes" id="UP000502502"/>
    </source>
</evidence>
<feature type="compositionally biased region" description="Low complexity" evidence="1">
    <location>
        <begin position="1"/>
        <end position="28"/>
    </location>
</feature>
<dbReference type="EMBL" id="CP049871">
    <property type="protein sequence ID" value="QIL02539.1"/>
    <property type="molecule type" value="Genomic_DNA"/>
</dbReference>
<dbReference type="InterPro" id="IPR012312">
    <property type="entry name" value="Hemerythrin-like"/>
</dbReference>
<keyword evidence="2" id="KW-0812">Transmembrane</keyword>
<evidence type="ECO:0000256" key="2">
    <source>
        <dbReference type="SAM" id="Phobius"/>
    </source>
</evidence>
<dbReference type="Proteomes" id="UP000502502">
    <property type="component" value="Chromosome"/>
</dbReference>
<dbReference type="Gene3D" id="1.20.120.520">
    <property type="entry name" value="nmb1532 protein domain like"/>
    <property type="match status" value="1"/>
</dbReference>
<dbReference type="PANTHER" id="PTHR35585:SF1">
    <property type="entry name" value="HHE DOMAIN PROTEIN (AFU_ORTHOLOGUE AFUA_4G00730)"/>
    <property type="match status" value="1"/>
</dbReference>
<dbReference type="CDD" id="cd12108">
    <property type="entry name" value="Hr-like"/>
    <property type="match status" value="1"/>
</dbReference>